<dbReference type="NCBIfam" id="TIGR03465">
    <property type="entry name" value="HpnD"/>
    <property type="match status" value="1"/>
</dbReference>
<dbReference type="AlphaFoldDB" id="F5S677"/>
<dbReference type="Gene3D" id="1.10.600.10">
    <property type="entry name" value="Farnesyl Diphosphate Synthase"/>
    <property type="match status" value="1"/>
</dbReference>
<accession>F5S677</accession>
<sequence length="318" mass="36399">MKHLFRRKSNGSLQLKKQPALCATIAPIILHTNHIMTPLEYCHDKAQKSGSSFLAGFKFLSTERRNAMTVLYAFCRELDDVVDDCSDANVARQTLLWWRQDLAKAYQANATPEHPVNQALQSVAPAFALPQDELEDIINGMEMDLHHVRYQSFDDLQYYCYRVAGVVGRLIARILGYANPQTLQYAEKLGLALQLTNIIRDVGEDARMGRIYLPMDDLQQFNCPANSILSAQITPEFERLMQFQYERAVQTYRQAVALLPSEDQKAQKAGLIMGSIYYALLLEIERDGLQNVLRYKIRLPNPRKMRIALKTWLLGFKP</sequence>
<organism evidence="2 3">
    <name type="scientific">Kingella kingae ATCC 23330</name>
    <dbReference type="NCBI Taxonomy" id="887327"/>
    <lineage>
        <taxon>Bacteria</taxon>
        <taxon>Pseudomonadati</taxon>
        <taxon>Pseudomonadota</taxon>
        <taxon>Betaproteobacteria</taxon>
        <taxon>Neisseriales</taxon>
        <taxon>Neisseriaceae</taxon>
        <taxon>Kingella</taxon>
    </lineage>
</organism>
<proteinExistence type="predicted"/>
<dbReference type="SFLD" id="SFLDS00005">
    <property type="entry name" value="Isoprenoid_Synthase_Type_I"/>
    <property type="match status" value="1"/>
</dbReference>
<dbReference type="InterPro" id="IPR044843">
    <property type="entry name" value="Trans_IPPS_bact-type"/>
</dbReference>
<dbReference type="Pfam" id="PF00494">
    <property type="entry name" value="SQS_PSY"/>
    <property type="match status" value="1"/>
</dbReference>
<dbReference type="GO" id="GO:0051996">
    <property type="term" value="F:squalene synthase [NAD(P)H] activity"/>
    <property type="evidence" value="ECO:0007669"/>
    <property type="project" value="InterPro"/>
</dbReference>
<comment type="caution">
    <text evidence="2">The sequence shown here is derived from an EMBL/GenBank/DDBJ whole genome shotgun (WGS) entry which is preliminary data.</text>
</comment>
<dbReference type="InterPro" id="IPR017828">
    <property type="entry name" value="SQ_synth_HpnD-like"/>
</dbReference>
<evidence type="ECO:0000313" key="3">
    <source>
        <dbReference type="Proteomes" id="UP000004207"/>
    </source>
</evidence>
<dbReference type="InterPro" id="IPR002060">
    <property type="entry name" value="Squ/phyt_synthse"/>
</dbReference>
<dbReference type="SUPFAM" id="SSF48576">
    <property type="entry name" value="Terpenoid synthases"/>
    <property type="match status" value="1"/>
</dbReference>
<dbReference type="SFLD" id="SFLDG01212">
    <property type="entry name" value="Phytoene_synthase_like"/>
    <property type="match status" value="1"/>
</dbReference>
<dbReference type="CDD" id="cd00683">
    <property type="entry name" value="Trans_IPPS_HH"/>
    <property type="match status" value="1"/>
</dbReference>
<dbReference type="PANTHER" id="PTHR31480">
    <property type="entry name" value="BIFUNCTIONAL LYCOPENE CYCLASE/PHYTOENE SYNTHASE"/>
    <property type="match status" value="1"/>
</dbReference>
<dbReference type="InterPro" id="IPR033904">
    <property type="entry name" value="Trans_IPPS_HH"/>
</dbReference>
<dbReference type="SFLD" id="SFLDG01018">
    <property type="entry name" value="Squalene/Phytoene_Synthase_Lik"/>
    <property type="match status" value="1"/>
</dbReference>
<keyword evidence="1 2" id="KW-0808">Transferase</keyword>
<keyword evidence="3" id="KW-1185">Reference proteome</keyword>
<dbReference type="GO" id="GO:0016117">
    <property type="term" value="P:carotenoid biosynthetic process"/>
    <property type="evidence" value="ECO:0007669"/>
    <property type="project" value="InterPro"/>
</dbReference>
<dbReference type="eggNOG" id="COG1562">
    <property type="taxonomic scope" value="Bacteria"/>
</dbReference>
<dbReference type="Proteomes" id="UP000004207">
    <property type="component" value="Unassembled WGS sequence"/>
</dbReference>
<dbReference type="InterPro" id="IPR019845">
    <property type="entry name" value="Squalene/phytoene_synthase_CS"/>
</dbReference>
<dbReference type="GO" id="GO:0004311">
    <property type="term" value="F:geranylgeranyl diphosphate synthase activity"/>
    <property type="evidence" value="ECO:0007669"/>
    <property type="project" value="InterPro"/>
</dbReference>
<dbReference type="EC" id="2.5.1.-" evidence="2"/>
<name>F5S677_KINKI</name>
<protein>
    <submittedName>
        <fullName evidence="2">Phytoene/squalene synthetase</fullName>
        <ecNumber evidence="2">2.5.1.-</ecNumber>
    </submittedName>
</protein>
<dbReference type="InterPro" id="IPR008949">
    <property type="entry name" value="Isoprenoid_synthase_dom_sf"/>
</dbReference>
<evidence type="ECO:0000256" key="1">
    <source>
        <dbReference type="ARBA" id="ARBA00022679"/>
    </source>
</evidence>
<dbReference type="HOGENOM" id="CLU_037269_1_1_4"/>
<evidence type="ECO:0000313" key="2">
    <source>
        <dbReference type="EMBL" id="EGK10556.1"/>
    </source>
</evidence>
<reference evidence="2 3" key="1">
    <citation type="submission" date="2011-04" db="EMBL/GenBank/DDBJ databases">
        <authorList>
            <person name="Muzny D."/>
            <person name="Qin X."/>
            <person name="Deng J."/>
            <person name="Jiang H."/>
            <person name="Liu Y."/>
            <person name="Qu J."/>
            <person name="Song X.-Z."/>
            <person name="Zhang L."/>
            <person name="Thornton R."/>
            <person name="Coyle M."/>
            <person name="Francisco L."/>
            <person name="Jackson L."/>
            <person name="Javaid M."/>
            <person name="Korchina V."/>
            <person name="Kovar C."/>
            <person name="Mata R."/>
            <person name="Mathew T."/>
            <person name="Ngo R."/>
            <person name="Nguyen L."/>
            <person name="Nguyen N."/>
            <person name="Okwuonu G."/>
            <person name="Ongeri F."/>
            <person name="Pham C."/>
            <person name="Simmons D."/>
            <person name="Wilczek-Boney K."/>
            <person name="Hale W."/>
            <person name="Jakkamsetti A."/>
            <person name="Pham P."/>
            <person name="Ruth R."/>
            <person name="San Lucas F."/>
            <person name="Warren J."/>
            <person name="Zhang J."/>
            <person name="Zhao Z."/>
            <person name="Zhou C."/>
            <person name="Zhu D."/>
            <person name="Lee S."/>
            <person name="Bess C."/>
            <person name="Blankenburg K."/>
            <person name="Forbes L."/>
            <person name="Fu Q."/>
            <person name="Gubbala S."/>
            <person name="Hirani K."/>
            <person name="Jayaseelan J.C."/>
            <person name="Lara F."/>
            <person name="Munidasa M."/>
            <person name="Palculict T."/>
            <person name="Patil S."/>
            <person name="Pu L.-L."/>
            <person name="Saada N."/>
            <person name="Tang L."/>
            <person name="Weissenberger G."/>
            <person name="Zhu Y."/>
            <person name="Hemphill L."/>
            <person name="Shang Y."/>
            <person name="Youmans B."/>
            <person name="Ayvaz T."/>
            <person name="Ross M."/>
            <person name="Santibanez J."/>
            <person name="Aqrawi P."/>
            <person name="Gross S."/>
            <person name="Joshi V."/>
            <person name="Fowler G."/>
            <person name="Nazareth L."/>
            <person name="Reid J."/>
            <person name="Worley K."/>
            <person name="Petrosino J."/>
            <person name="Highlander S."/>
            <person name="Gibbs R."/>
        </authorList>
    </citation>
    <scope>NUCLEOTIDE SEQUENCE [LARGE SCALE GENOMIC DNA]</scope>
    <source>
        <strain evidence="2 3">ATCC 23330</strain>
    </source>
</reference>
<dbReference type="STRING" id="504.KKKWG1_1299"/>
<gene>
    <name evidence="2" type="ORF">HMPREF0476_0710</name>
</gene>
<dbReference type="EMBL" id="AFHS01000020">
    <property type="protein sequence ID" value="EGK10556.1"/>
    <property type="molecule type" value="Genomic_DNA"/>
</dbReference>
<dbReference type="PROSITE" id="PS01045">
    <property type="entry name" value="SQUALEN_PHYTOEN_SYN_2"/>
    <property type="match status" value="1"/>
</dbReference>